<evidence type="ECO:0000259" key="11">
    <source>
        <dbReference type="Pfam" id="PF00551"/>
    </source>
</evidence>
<evidence type="ECO:0000256" key="2">
    <source>
        <dbReference type="ARBA" id="ARBA00010699"/>
    </source>
</evidence>
<dbReference type="InParanoid" id="A0A6J2UPJ4"/>
<evidence type="ECO:0000256" key="10">
    <source>
        <dbReference type="ARBA" id="ARBA00057846"/>
    </source>
</evidence>
<gene>
    <name evidence="14" type="primary">mtfmt</name>
</gene>
<dbReference type="CTD" id="123263"/>
<dbReference type="GeneID" id="115805818"/>
<evidence type="ECO:0000256" key="5">
    <source>
        <dbReference type="ARBA" id="ARBA00022679"/>
    </source>
</evidence>
<evidence type="ECO:0000256" key="3">
    <source>
        <dbReference type="ARBA" id="ARBA00012261"/>
    </source>
</evidence>
<dbReference type="AlphaFoldDB" id="A0A6J2UPJ4"/>
<comment type="catalytic activity">
    <reaction evidence="9">
        <text>L-methionyl-tRNA(fMet) + (6R)-10-formyltetrahydrofolate = N-formyl-L-methionyl-tRNA(fMet) + (6S)-5,6,7,8-tetrahydrofolate + H(+)</text>
        <dbReference type="Rhea" id="RHEA:24380"/>
        <dbReference type="Rhea" id="RHEA-COMP:9952"/>
        <dbReference type="Rhea" id="RHEA-COMP:9953"/>
        <dbReference type="ChEBI" id="CHEBI:15378"/>
        <dbReference type="ChEBI" id="CHEBI:57453"/>
        <dbReference type="ChEBI" id="CHEBI:78530"/>
        <dbReference type="ChEBI" id="CHEBI:78844"/>
        <dbReference type="ChEBI" id="CHEBI:195366"/>
        <dbReference type="EC" id="2.1.2.9"/>
    </reaction>
    <physiologicalReaction direction="left-to-right" evidence="9">
        <dbReference type="Rhea" id="RHEA:24381"/>
    </physiologicalReaction>
</comment>
<dbReference type="PANTHER" id="PTHR11138:SF5">
    <property type="entry name" value="METHIONYL-TRNA FORMYLTRANSFERASE, MITOCHONDRIAL"/>
    <property type="match status" value="1"/>
</dbReference>
<comment type="function">
    <text evidence="10">Methionyl-tRNA formyltransferase that formylates methionyl-tRNA in mitochondria and is crucial for translation initiation.</text>
</comment>
<comment type="similarity">
    <text evidence="2">Belongs to the Fmt family.</text>
</comment>
<evidence type="ECO:0000256" key="1">
    <source>
        <dbReference type="ARBA" id="ARBA00004173"/>
    </source>
</evidence>
<evidence type="ECO:0000256" key="9">
    <source>
        <dbReference type="ARBA" id="ARBA00052555"/>
    </source>
</evidence>
<dbReference type="PANTHER" id="PTHR11138">
    <property type="entry name" value="METHIONYL-TRNA FORMYLTRANSFERASE"/>
    <property type="match status" value="1"/>
</dbReference>
<keyword evidence="7" id="KW-0809">Transit peptide</keyword>
<evidence type="ECO:0000259" key="12">
    <source>
        <dbReference type="Pfam" id="PF02911"/>
    </source>
</evidence>
<dbReference type="Gene3D" id="3.40.50.12230">
    <property type="match status" value="1"/>
</dbReference>
<keyword evidence="5" id="KW-0808">Transferase</keyword>
<dbReference type="Pfam" id="PF00551">
    <property type="entry name" value="Formyl_trans_N"/>
    <property type="match status" value="1"/>
</dbReference>
<dbReference type="InterPro" id="IPR005793">
    <property type="entry name" value="Formyl_trans_C"/>
</dbReference>
<evidence type="ECO:0000256" key="4">
    <source>
        <dbReference type="ARBA" id="ARBA00014185"/>
    </source>
</evidence>
<proteinExistence type="inferred from homology"/>
<dbReference type="GO" id="GO:0005739">
    <property type="term" value="C:mitochondrion"/>
    <property type="evidence" value="ECO:0007669"/>
    <property type="project" value="UniProtKB-SubCell"/>
</dbReference>
<dbReference type="RefSeq" id="XP_030622365.1">
    <property type="nucleotide sequence ID" value="XM_030766505.1"/>
</dbReference>
<evidence type="ECO:0000256" key="7">
    <source>
        <dbReference type="ARBA" id="ARBA00022946"/>
    </source>
</evidence>
<name>A0A6J2UPJ4_CHACN</name>
<dbReference type="InterPro" id="IPR036477">
    <property type="entry name" value="Formyl_transf_N_sf"/>
</dbReference>
<protein>
    <recommendedName>
        <fullName evidence="4">Methionyl-tRNA formyltransferase, mitochondrial</fullName>
        <ecNumber evidence="3">2.1.2.9</ecNumber>
    </recommendedName>
</protein>
<dbReference type="Proteomes" id="UP000504632">
    <property type="component" value="Chromosome 2"/>
</dbReference>
<feature type="domain" description="Formyl transferase N-terminal" evidence="11">
    <location>
        <begin position="128"/>
        <end position="230"/>
    </location>
</feature>
<dbReference type="InterPro" id="IPR041711">
    <property type="entry name" value="Met-tRNA-FMT_N"/>
</dbReference>
<keyword evidence="6" id="KW-0648">Protein biosynthesis</keyword>
<accession>A0A6J2UPJ4</accession>
<dbReference type="EC" id="2.1.2.9" evidence="3"/>
<dbReference type="NCBIfam" id="TIGR00460">
    <property type="entry name" value="fmt"/>
    <property type="match status" value="1"/>
</dbReference>
<sequence length="405" mass="45907">MWNLNHLKMKGNGIKILRGVCNYYTKGRTEARIWEGCINHGTYSLSTVRSYVTKGYSAKPPWRILFFGSDDFAVESLKRLHASRQDTKDRVVESLEVVTLSKDVPVRKYAVLNKLPVHDWPKVDIHGQFDVGVVVSFGCLLQENLISQLPYGILNVHPSLLPRWRGSAPVFHTILHGDKETGVTIMQIRPKRFDVGPVLHQEVYQVPERCTADELGASLAVLGARLLIDTLKNLPERLANRKEQSKEGATFAPKIKSSMSWIVWEEQTCAQIDRLYRAIGSRIPLRTIWMGCTVKLLDFVDKHEVSLLGSETAVPGSIRYQKKSNTLLVRCKDGWVGFKAVMLKKRLSAADFYNGYLHQSFLKRPSAQSNCLFLSNKDKISPYVRGQDDKKSLLNEIVLFKSIHA</sequence>
<reference evidence="14" key="1">
    <citation type="submission" date="2025-08" db="UniProtKB">
        <authorList>
            <consortium name="RefSeq"/>
        </authorList>
    </citation>
    <scope>IDENTIFICATION</scope>
</reference>
<evidence type="ECO:0000313" key="14">
    <source>
        <dbReference type="RefSeq" id="XP_030622365.1"/>
    </source>
</evidence>
<evidence type="ECO:0000256" key="8">
    <source>
        <dbReference type="ARBA" id="ARBA00023128"/>
    </source>
</evidence>
<evidence type="ECO:0000313" key="13">
    <source>
        <dbReference type="Proteomes" id="UP000504632"/>
    </source>
</evidence>
<dbReference type="InterPro" id="IPR011034">
    <property type="entry name" value="Formyl_transferase-like_C_sf"/>
</dbReference>
<keyword evidence="13" id="KW-1185">Reference proteome</keyword>
<keyword evidence="8" id="KW-0496">Mitochondrion</keyword>
<organism evidence="13 14">
    <name type="scientific">Chanos chanos</name>
    <name type="common">Milkfish</name>
    <name type="synonym">Mugil chanos</name>
    <dbReference type="NCBI Taxonomy" id="29144"/>
    <lineage>
        <taxon>Eukaryota</taxon>
        <taxon>Metazoa</taxon>
        <taxon>Chordata</taxon>
        <taxon>Craniata</taxon>
        <taxon>Vertebrata</taxon>
        <taxon>Euteleostomi</taxon>
        <taxon>Actinopterygii</taxon>
        <taxon>Neopterygii</taxon>
        <taxon>Teleostei</taxon>
        <taxon>Ostariophysi</taxon>
        <taxon>Gonorynchiformes</taxon>
        <taxon>Chanidae</taxon>
        <taxon>Chanos</taxon>
    </lineage>
</organism>
<dbReference type="GO" id="GO:0004479">
    <property type="term" value="F:methionyl-tRNA formyltransferase activity"/>
    <property type="evidence" value="ECO:0007669"/>
    <property type="project" value="UniProtKB-EC"/>
</dbReference>
<comment type="subcellular location">
    <subcellularLocation>
        <location evidence="1">Mitochondrion</location>
    </subcellularLocation>
</comment>
<evidence type="ECO:0000256" key="6">
    <source>
        <dbReference type="ARBA" id="ARBA00022917"/>
    </source>
</evidence>
<dbReference type="FunFam" id="3.40.50.12230:FF:000003">
    <property type="entry name" value="methionyl-tRNA formyltransferase, mitochondrial"/>
    <property type="match status" value="1"/>
</dbReference>
<dbReference type="InterPro" id="IPR002376">
    <property type="entry name" value="Formyl_transf_N"/>
</dbReference>
<dbReference type="OrthoDB" id="10268103at2759"/>
<dbReference type="SUPFAM" id="SSF50486">
    <property type="entry name" value="FMT C-terminal domain-like"/>
    <property type="match status" value="1"/>
</dbReference>
<dbReference type="CDD" id="cd08646">
    <property type="entry name" value="FMT_core_Met-tRNA-FMT_N"/>
    <property type="match status" value="1"/>
</dbReference>
<dbReference type="Pfam" id="PF02911">
    <property type="entry name" value="Formyl_trans_C"/>
    <property type="match status" value="1"/>
</dbReference>
<dbReference type="InterPro" id="IPR005794">
    <property type="entry name" value="Fmt"/>
</dbReference>
<dbReference type="SUPFAM" id="SSF53328">
    <property type="entry name" value="Formyltransferase"/>
    <property type="match status" value="1"/>
</dbReference>
<feature type="domain" description="Formyl transferase C-terminal" evidence="12">
    <location>
        <begin position="254"/>
        <end position="356"/>
    </location>
</feature>